<name>A0A5J4PQ05_9EUKA</name>
<organism evidence="1 2">
    <name type="scientific">Streblomastix strix</name>
    <dbReference type="NCBI Taxonomy" id="222440"/>
    <lineage>
        <taxon>Eukaryota</taxon>
        <taxon>Metamonada</taxon>
        <taxon>Preaxostyla</taxon>
        <taxon>Oxymonadida</taxon>
        <taxon>Streblomastigidae</taxon>
        <taxon>Streblomastix</taxon>
    </lineage>
</organism>
<proteinExistence type="predicted"/>
<evidence type="ECO:0000313" key="2">
    <source>
        <dbReference type="Proteomes" id="UP000324800"/>
    </source>
</evidence>
<dbReference type="EMBL" id="SNRW01049781">
    <property type="protein sequence ID" value="KAA6310393.1"/>
    <property type="molecule type" value="Genomic_DNA"/>
</dbReference>
<reference evidence="1 2" key="1">
    <citation type="submission" date="2019-03" db="EMBL/GenBank/DDBJ databases">
        <title>Single cell metagenomics reveals metabolic interactions within the superorganism composed of flagellate Streblomastix strix and complex community of Bacteroidetes bacteria on its surface.</title>
        <authorList>
            <person name="Treitli S.C."/>
            <person name="Kolisko M."/>
            <person name="Husnik F."/>
            <person name="Keeling P."/>
            <person name="Hampl V."/>
        </authorList>
    </citation>
    <scope>NUCLEOTIDE SEQUENCE [LARGE SCALE GENOMIC DNA]</scope>
    <source>
        <strain evidence="1">ST1C</strain>
    </source>
</reference>
<evidence type="ECO:0000313" key="1">
    <source>
        <dbReference type="EMBL" id="KAA6310393.1"/>
    </source>
</evidence>
<gene>
    <name evidence="1" type="ORF">EZS28_056319</name>
</gene>
<dbReference type="AlphaFoldDB" id="A0A5J4PQ05"/>
<protein>
    <submittedName>
        <fullName evidence="1">Uncharacterized protein</fullName>
    </submittedName>
</protein>
<comment type="caution">
    <text evidence="1">The sequence shown here is derived from an EMBL/GenBank/DDBJ whole genome shotgun (WGS) entry which is preliminary data.</text>
</comment>
<accession>A0A5J4PQ05</accession>
<sequence length="149" mass="17340">MEGLIEKIMKVDYQNINAEQLNTSAIREFVDKMKDILHIKWSLRDVRRFLRRANEFLGYRPNDEELSNEIKPITSTDIALSFILSGHTLDEERKNDMIDQTVRIFSGSIEDANNLAQGRTHFKQTYQGRYLVSGHIALKIENEAKFPQP</sequence>
<dbReference type="Proteomes" id="UP000324800">
    <property type="component" value="Unassembled WGS sequence"/>
</dbReference>
<feature type="non-terminal residue" evidence="1">
    <location>
        <position position="149"/>
    </location>
</feature>